<keyword evidence="10" id="KW-1185">Reference proteome</keyword>
<reference evidence="9" key="2">
    <citation type="submission" date="2020-09" db="EMBL/GenBank/DDBJ databases">
        <authorList>
            <person name="Sun Q."/>
            <person name="Ohkuma M."/>
        </authorList>
    </citation>
    <scope>NUCLEOTIDE SEQUENCE</scope>
    <source>
        <strain evidence="9">JCM 18487</strain>
    </source>
</reference>
<keyword evidence="6 7" id="KW-0472">Membrane</keyword>
<dbReference type="InterPro" id="IPR020846">
    <property type="entry name" value="MFS_dom"/>
</dbReference>
<evidence type="ECO:0000256" key="3">
    <source>
        <dbReference type="ARBA" id="ARBA00022475"/>
    </source>
</evidence>
<evidence type="ECO:0000313" key="10">
    <source>
        <dbReference type="Proteomes" id="UP000637695"/>
    </source>
</evidence>
<feature type="transmembrane region" description="Helical" evidence="7">
    <location>
        <begin position="252"/>
        <end position="272"/>
    </location>
</feature>
<dbReference type="GO" id="GO:0005886">
    <property type="term" value="C:plasma membrane"/>
    <property type="evidence" value="ECO:0007669"/>
    <property type="project" value="UniProtKB-SubCell"/>
</dbReference>
<evidence type="ECO:0000256" key="4">
    <source>
        <dbReference type="ARBA" id="ARBA00022692"/>
    </source>
</evidence>
<feature type="transmembrane region" description="Helical" evidence="7">
    <location>
        <begin position="109"/>
        <end position="130"/>
    </location>
</feature>
<feature type="transmembrane region" description="Helical" evidence="7">
    <location>
        <begin position="85"/>
        <end position="103"/>
    </location>
</feature>
<evidence type="ECO:0000259" key="8">
    <source>
        <dbReference type="PROSITE" id="PS50850"/>
    </source>
</evidence>
<feature type="transmembrane region" description="Helical" evidence="7">
    <location>
        <begin position="169"/>
        <end position="189"/>
    </location>
</feature>
<dbReference type="Pfam" id="PF00083">
    <property type="entry name" value="Sugar_tr"/>
    <property type="match status" value="1"/>
</dbReference>
<dbReference type="SUPFAM" id="SSF103473">
    <property type="entry name" value="MFS general substrate transporter"/>
    <property type="match status" value="2"/>
</dbReference>
<dbReference type="Gene3D" id="1.20.1250.20">
    <property type="entry name" value="MFS general substrate transporter like domains"/>
    <property type="match status" value="2"/>
</dbReference>
<feature type="transmembrane region" description="Helical" evidence="7">
    <location>
        <begin position="346"/>
        <end position="367"/>
    </location>
</feature>
<gene>
    <name evidence="9" type="ORF">GCM10010885_22030</name>
</gene>
<feature type="transmembrane region" description="Helical" evidence="7">
    <location>
        <begin position="12"/>
        <end position="33"/>
    </location>
</feature>
<feature type="transmembrane region" description="Helical" evidence="7">
    <location>
        <begin position="137"/>
        <end position="157"/>
    </location>
</feature>
<dbReference type="RefSeq" id="WP_229776841.1">
    <property type="nucleotide sequence ID" value="NZ_BMOY01000043.1"/>
</dbReference>
<dbReference type="PANTHER" id="PTHR43414:SF6">
    <property type="entry name" value="MULTIDRUG RESISTANCE PROTEIN MDTG"/>
    <property type="match status" value="1"/>
</dbReference>
<evidence type="ECO:0000256" key="7">
    <source>
        <dbReference type="SAM" id="Phobius"/>
    </source>
</evidence>
<feature type="transmembrane region" description="Helical" evidence="7">
    <location>
        <begin position="284"/>
        <end position="303"/>
    </location>
</feature>
<dbReference type="InterPro" id="IPR036259">
    <property type="entry name" value="MFS_trans_sf"/>
</dbReference>
<accession>A0A917KH98</accession>
<organism evidence="9 10">
    <name type="scientific">Alicyclobacillus cellulosilyticus</name>
    <dbReference type="NCBI Taxonomy" id="1003997"/>
    <lineage>
        <taxon>Bacteria</taxon>
        <taxon>Bacillati</taxon>
        <taxon>Bacillota</taxon>
        <taxon>Bacilli</taxon>
        <taxon>Bacillales</taxon>
        <taxon>Alicyclobacillaceae</taxon>
        <taxon>Alicyclobacillus</taxon>
    </lineage>
</organism>
<feature type="domain" description="Major facilitator superfamily (MFS) profile" evidence="8">
    <location>
        <begin position="10"/>
        <end position="397"/>
    </location>
</feature>
<sequence length="415" mass="44766">MAEANAWQRTLWVMAVVQCIMMMAFSSSGPFLALYVEQLGVKSPQAVDMWTGLIASANFLMSAVMSPVWGAVADRRGRKLMVMRATIAIALFTCGMGLCRNVWELLATRMLQGAFSGYSAAAVALVATLVPEEKLGFALGWLQSAAMIGSLTGPLVGGLVSDWVHSYRVVFFLTSGFACAAFFITWLCIREAFAPPREPIRRKPSLIEQFRAVRALRSVRAMFLVLFVAQFSVMSVQPVLPVFVKALTSHTGHLGTLAGSAFAITGLADLIASPFLGKRSDTLGYRRVLTICMTGAALCYLPQAWATSIWMFIAARFGLGLFVGGIIPTANALVGRSVPSAQRGQVYGFTSSATFLGSFAGPLLGGLGSAVFGIRWMLGFVCALYLLNMLWVRWQVVDPPRAPASNVAQETQGER</sequence>
<dbReference type="InterPro" id="IPR011701">
    <property type="entry name" value="MFS"/>
</dbReference>
<evidence type="ECO:0000256" key="6">
    <source>
        <dbReference type="ARBA" id="ARBA00023136"/>
    </source>
</evidence>
<keyword evidence="2" id="KW-0813">Transport</keyword>
<dbReference type="Pfam" id="PF07690">
    <property type="entry name" value="MFS_1"/>
    <property type="match status" value="1"/>
</dbReference>
<evidence type="ECO:0000256" key="2">
    <source>
        <dbReference type="ARBA" id="ARBA00022448"/>
    </source>
</evidence>
<name>A0A917KH98_9BACL</name>
<protein>
    <submittedName>
        <fullName evidence="9">MFS transporter</fullName>
    </submittedName>
</protein>
<feature type="transmembrane region" description="Helical" evidence="7">
    <location>
        <begin position="309"/>
        <end position="334"/>
    </location>
</feature>
<dbReference type="GO" id="GO:0022857">
    <property type="term" value="F:transmembrane transporter activity"/>
    <property type="evidence" value="ECO:0007669"/>
    <property type="project" value="InterPro"/>
</dbReference>
<dbReference type="PANTHER" id="PTHR43414">
    <property type="entry name" value="MULTIDRUG RESISTANCE PROTEIN MDTG"/>
    <property type="match status" value="1"/>
</dbReference>
<comment type="subcellular location">
    <subcellularLocation>
        <location evidence="1">Cell membrane</location>
        <topology evidence="1">Multi-pass membrane protein</topology>
    </subcellularLocation>
</comment>
<feature type="transmembrane region" description="Helical" evidence="7">
    <location>
        <begin position="221"/>
        <end position="240"/>
    </location>
</feature>
<dbReference type="Proteomes" id="UP000637695">
    <property type="component" value="Unassembled WGS sequence"/>
</dbReference>
<proteinExistence type="predicted"/>
<evidence type="ECO:0000256" key="5">
    <source>
        <dbReference type="ARBA" id="ARBA00022989"/>
    </source>
</evidence>
<dbReference type="InterPro" id="IPR001958">
    <property type="entry name" value="Tet-R_TetA/multi-R_MdtG-like"/>
</dbReference>
<keyword evidence="5 7" id="KW-1133">Transmembrane helix</keyword>
<dbReference type="PRINTS" id="PR01035">
    <property type="entry name" value="TCRTETA"/>
</dbReference>
<reference evidence="9" key="1">
    <citation type="journal article" date="2014" name="Int. J. Syst. Evol. Microbiol.">
        <title>Complete genome sequence of Corynebacterium casei LMG S-19264T (=DSM 44701T), isolated from a smear-ripened cheese.</title>
        <authorList>
            <consortium name="US DOE Joint Genome Institute (JGI-PGF)"/>
            <person name="Walter F."/>
            <person name="Albersmeier A."/>
            <person name="Kalinowski J."/>
            <person name="Ruckert C."/>
        </authorList>
    </citation>
    <scope>NUCLEOTIDE SEQUENCE</scope>
    <source>
        <strain evidence="9">JCM 18487</strain>
    </source>
</reference>
<feature type="transmembrane region" description="Helical" evidence="7">
    <location>
        <begin position="53"/>
        <end position="73"/>
    </location>
</feature>
<dbReference type="AlphaFoldDB" id="A0A917KH98"/>
<comment type="caution">
    <text evidence="9">The sequence shown here is derived from an EMBL/GenBank/DDBJ whole genome shotgun (WGS) entry which is preliminary data.</text>
</comment>
<dbReference type="EMBL" id="BMOY01000043">
    <property type="protein sequence ID" value="GGJ12243.1"/>
    <property type="molecule type" value="Genomic_DNA"/>
</dbReference>
<evidence type="ECO:0000256" key="1">
    <source>
        <dbReference type="ARBA" id="ARBA00004651"/>
    </source>
</evidence>
<dbReference type="PROSITE" id="PS50850">
    <property type="entry name" value="MFS"/>
    <property type="match status" value="1"/>
</dbReference>
<dbReference type="InterPro" id="IPR005828">
    <property type="entry name" value="MFS_sugar_transport-like"/>
</dbReference>
<feature type="transmembrane region" description="Helical" evidence="7">
    <location>
        <begin position="373"/>
        <end position="392"/>
    </location>
</feature>
<keyword evidence="4 7" id="KW-0812">Transmembrane</keyword>
<keyword evidence="3" id="KW-1003">Cell membrane</keyword>
<evidence type="ECO:0000313" key="9">
    <source>
        <dbReference type="EMBL" id="GGJ12243.1"/>
    </source>
</evidence>